<keyword evidence="2" id="KW-1185">Reference proteome</keyword>
<dbReference type="AlphaFoldDB" id="A0A8H3WZN2"/>
<dbReference type="EMBL" id="WTPW01002513">
    <property type="protein sequence ID" value="KAF0378686.1"/>
    <property type="molecule type" value="Genomic_DNA"/>
</dbReference>
<evidence type="ECO:0000313" key="2">
    <source>
        <dbReference type="Proteomes" id="UP000439903"/>
    </source>
</evidence>
<evidence type="ECO:0000313" key="1">
    <source>
        <dbReference type="EMBL" id="KAF0378686.1"/>
    </source>
</evidence>
<comment type="caution">
    <text evidence="1">The sequence shown here is derived from an EMBL/GenBank/DDBJ whole genome shotgun (WGS) entry which is preliminary data.</text>
</comment>
<reference evidence="1 2" key="1">
    <citation type="journal article" date="2019" name="Environ. Microbiol.">
        <title>At the nexus of three kingdoms: the genome of the mycorrhizal fungus Gigaspora margarita provides insights into plant, endobacterial and fungal interactions.</title>
        <authorList>
            <person name="Venice F."/>
            <person name="Ghignone S."/>
            <person name="Salvioli di Fossalunga A."/>
            <person name="Amselem J."/>
            <person name="Novero M."/>
            <person name="Xianan X."/>
            <person name="Sedzielewska Toro K."/>
            <person name="Morin E."/>
            <person name="Lipzen A."/>
            <person name="Grigoriev I.V."/>
            <person name="Henrissat B."/>
            <person name="Martin F.M."/>
            <person name="Bonfante P."/>
        </authorList>
    </citation>
    <scope>NUCLEOTIDE SEQUENCE [LARGE SCALE GENOMIC DNA]</scope>
    <source>
        <strain evidence="1 2">BEG34</strain>
    </source>
</reference>
<proteinExistence type="predicted"/>
<protein>
    <submittedName>
        <fullName evidence="1">Uncharacterized protein</fullName>
    </submittedName>
</protein>
<sequence>MGPMEPMEPMEPLASIGSIRKLFSMEKWSGANGVVLYSPQWINVPTLVEGELVQGLVLDRTRLRPVFEPVHGPWSGLWSVTWTGLLNQD</sequence>
<gene>
    <name evidence="1" type="ORF">F8M41_012395</name>
</gene>
<name>A0A8H3WZN2_GIGMA</name>
<organism evidence="1 2">
    <name type="scientific">Gigaspora margarita</name>
    <dbReference type="NCBI Taxonomy" id="4874"/>
    <lineage>
        <taxon>Eukaryota</taxon>
        <taxon>Fungi</taxon>
        <taxon>Fungi incertae sedis</taxon>
        <taxon>Mucoromycota</taxon>
        <taxon>Glomeromycotina</taxon>
        <taxon>Glomeromycetes</taxon>
        <taxon>Diversisporales</taxon>
        <taxon>Gigasporaceae</taxon>
        <taxon>Gigaspora</taxon>
    </lineage>
</organism>
<dbReference type="Proteomes" id="UP000439903">
    <property type="component" value="Unassembled WGS sequence"/>
</dbReference>
<accession>A0A8H3WZN2</accession>